<feature type="region of interest" description="Disordered" evidence="1">
    <location>
        <begin position="117"/>
        <end position="191"/>
    </location>
</feature>
<dbReference type="AlphaFoldDB" id="A0A6L6PNS7"/>
<name>A0A6L6PNS7_9BURK</name>
<comment type="caution">
    <text evidence="3">The sequence shown here is derived from an EMBL/GenBank/DDBJ whole genome shotgun (WGS) entry which is preliminary data.</text>
</comment>
<dbReference type="RefSeq" id="WP_155466884.1">
    <property type="nucleotide sequence ID" value="NZ_WNKY01000041.1"/>
</dbReference>
<keyword evidence="2" id="KW-0812">Transmembrane</keyword>
<feature type="compositionally biased region" description="Basic and acidic residues" evidence="1">
    <location>
        <begin position="139"/>
        <end position="152"/>
    </location>
</feature>
<dbReference type="Proteomes" id="UP000475582">
    <property type="component" value="Unassembled WGS sequence"/>
</dbReference>
<feature type="region of interest" description="Disordered" evidence="1">
    <location>
        <begin position="1"/>
        <end position="26"/>
    </location>
</feature>
<keyword evidence="4" id="KW-1185">Reference proteome</keyword>
<evidence type="ECO:0000313" key="3">
    <source>
        <dbReference type="EMBL" id="MTV40786.1"/>
    </source>
</evidence>
<organism evidence="3 4">
    <name type="scientific">Duganella radicis</name>
    <dbReference type="NCBI Taxonomy" id="551988"/>
    <lineage>
        <taxon>Bacteria</taxon>
        <taxon>Pseudomonadati</taxon>
        <taxon>Pseudomonadota</taxon>
        <taxon>Betaproteobacteria</taxon>
        <taxon>Burkholderiales</taxon>
        <taxon>Oxalobacteraceae</taxon>
        <taxon>Telluria group</taxon>
        <taxon>Duganella</taxon>
    </lineage>
</organism>
<feature type="transmembrane region" description="Helical" evidence="2">
    <location>
        <begin position="54"/>
        <end position="76"/>
    </location>
</feature>
<protein>
    <submittedName>
        <fullName evidence="3">Uncharacterized protein</fullName>
    </submittedName>
</protein>
<sequence length="260" mass="26889">MQGEEKRPAASGRPSLLSTEPPAEAGRASILDGLERAPAATSAAARSAVGRKKALLATGALTVAVLAVGVAAWLNFTPDLPLTLPPPTEAPIAAAAPTQAPAPAAPPAATIVEETAAVSPPADNTRSLKDMLNDTPAKPQKDELTAALEKPHTAPTKSQLAEHKKADKPARKPVQVAKKAETKPKTPQDSDVALLAALMTHVQSGKPSKEPSTPSYQLKQCGRMNEAGAAQCREHLCATTARKEPECKQQPVAVKTAAES</sequence>
<evidence type="ECO:0000256" key="1">
    <source>
        <dbReference type="SAM" id="MobiDB-lite"/>
    </source>
</evidence>
<keyword evidence="2" id="KW-0472">Membrane</keyword>
<gene>
    <name evidence="3" type="ORF">GM676_24795</name>
</gene>
<dbReference type="OrthoDB" id="8760006at2"/>
<proteinExistence type="predicted"/>
<dbReference type="EMBL" id="WNKY01000041">
    <property type="protein sequence ID" value="MTV40786.1"/>
    <property type="molecule type" value="Genomic_DNA"/>
</dbReference>
<evidence type="ECO:0000313" key="4">
    <source>
        <dbReference type="Proteomes" id="UP000475582"/>
    </source>
</evidence>
<reference evidence="3 4" key="1">
    <citation type="submission" date="2019-11" db="EMBL/GenBank/DDBJ databases">
        <title>Type strains purchased from KCTC, JCM and DSMZ.</title>
        <authorList>
            <person name="Lu H."/>
        </authorList>
    </citation>
    <scope>NUCLEOTIDE SEQUENCE [LARGE SCALE GENOMIC DNA]</scope>
    <source>
        <strain evidence="3 4">KCTC 22382</strain>
    </source>
</reference>
<feature type="compositionally biased region" description="Basic and acidic residues" evidence="1">
    <location>
        <begin position="160"/>
        <end position="170"/>
    </location>
</feature>
<accession>A0A6L6PNS7</accession>
<feature type="compositionally biased region" description="Basic and acidic residues" evidence="1">
    <location>
        <begin position="178"/>
        <end position="188"/>
    </location>
</feature>
<evidence type="ECO:0000256" key="2">
    <source>
        <dbReference type="SAM" id="Phobius"/>
    </source>
</evidence>
<keyword evidence="2" id="KW-1133">Transmembrane helix</keyword>